<evidence type="ECO:0000256" key="4">
    <source>
        <dbReference type="ARBA" id="ARBA00022691"/>
    </source>
</evidence>
<evidence type="ECO:0000256" key="3">
    <source>
        <dbReference type="ARBA" id="ARBA00022679"/>
    </source>
</evidence>
<dbReference type="InterPro" id="IPR001537">
    <property type="entry name" value="SpoU_MeTrfase"/>
</dbReference>
<dbReference type="GO" id="GO:0000049">
    <property type="term" value="F:tRNA binding"/>
    <property type="evidence" value="ECO:0007669"/>
    <property type="project" value="UniProtKB-KW"/>
</dbReference>
<evidence type="ECO:0000256" key="1">
    <source>
        <dbReference type="ARBA" id="ARBA00022555"/>
    </source>
</evidence>
<sequence>MAEEYNNFLFEDLEIAESQKSSLRRRADSVKEKRCRYLLAVLEYPGNFSNVGAVIRNIDGLGISKLYIVGHSPNGKKHRRWIQDSSVGAAKHVYVRYFDTTEKCLEHLHKRGYKSLVTSPHQKGKKNIPLREGRYTKYGKLAVWFGNESSGISHKAINGSDGCINIDMCGIVESLNLAVSTGLVMHHIASQKREYWQAKKNKRISDVH</sequence>
<keyword evidence="5" id="KW-0819">tRNA processing</keyword>
<evidence type="ECO:0000313" key="8">
    <source>
        <dbReference type="EMBL" id="QBK86042.1"/>
    </source>
</evidence>
<name>A0A481YS54_9VIRU</name>
<dbReference type="SUPFAM" id="SSF75217">
    <property type="entry name" value="alpha/beta knot"/>
    <property type="match status" value="1"/>
</dbReference>
<organism evidence="8">
    <name type="scientific">Marseillevirus LCMAC101</name>
    <dbReference type="NCBI Taxonomy" id="2506602"/>
    <lineage>
        <taxon>Viruses</taxon>
        <taxon>Varidnaviria</taxon>
        <taxon>Bamfordvirae</taxon>
        <taxon>Nucleocytoviricota</taxon>
        <taxon>Megaviricetes</taxon>
        <taxon>Pimascovirales</taxon>
        <taxon>Pimascovirales incertae sedis</taxon>
        <taxon>Marseilleviridae</taxon>
    </lineage>
</organism>
<dbReference type="PANTHER" id="PTHR43453:SF1">
    <property type="entry name" value="TRNA_RRNA METHYLTRANSFERASE SPOU TYPE DOMAIN-CONTAINING PROTEIN"/>
    <property type="match status" value="1"/>
</dbReference>
<keyword evidence="1" id="KW-0820">tRNA-binding</keyword>
<dbReference type="InterPro" id="IPR029026">
    <property type="entry name" value="tRNA_m1G_MTases_N"/>
</dbReference>
<feature type="domain" description="tRNA/rRNA methyltransferase SpoU type" evidence="7">
    <location>
        <begin position="39"/>
        <end position="186"/>
    </location>
</feature>
<keyword evidence="4" id="KW-0949">S-adenosyl-L-methionine</keyword>
<evidence type="ECO:0000256" key="6">
    <source>
        <dbReference type="ARBA" id="ARBA00022884"/>
    </source>
</evidence>
<dbReference type="PANTHER" id="PTHR43453">
    <property type="entry name" value="RRNA METHYLASE-LIKE"/>
    <property type="match status" value="1"/>
</dbReference>
<keyword evidence="2 8" id="KW-0489">Methyltransferase</keyword>
<dbReference type="GO" id="GO:0008173">
    <property type="term" value="F:RNA methyltransferase activity"/>
    <property type="evidence" value="ECO:0007669"/>
    <property type="project" value="InterPro"/>
</dbReference>
<accession>A0A481YS54</accession>
<dbReference type="EMBL" id="MK500329">
    <property type="protein sequence ID" value="QBK86042.1"/>
    <property type="molecule type" value="Genomic_DNA"/>
</dbReference>
<evidence type="ECO:0000256" key="2">
    <source>
        <dbReference type="ARBA" id="ARBA00022603"/>
    </source>
</evidence>
<keyword evidence="6" id="KW-0694">RNA-binding</keyword>
<evidence type="ECO:0000256" key="5">
    <source>
        <dbReference type="ARBA" id="ARBA00022694"/>
    </source>
</evidence>
<proteinExistence type="predicted"/>
<dbReference type="InterPro" id="IPR029028">
    <property type="entry name" value="Alpha/beta_knot_MTases"/>
</dbReference>
<protein>
    <submittedName>
        <fullName evidence="8">rRNA methylase family protein</fullName>
    </submittedName>
</protein>
<reference evidence="8" key="1">
    <citation type="journal article" date="2019" name="MBio">
        <title>Virus Genomes from Deep Sea Sediments Expand the Ocean Megavirome and Support Independent Origins of Viral Gigantism.</title>
        <authorList>
            <person name="Backstrom D."/>
            <person name="Yutin N."/>
            <person name="Jorgensen S.L."/>
            <person name="Dharamshi J."/>
            <person name="Homa F."/>
            <person name="Zaremba-Niedwiedzka K."/>
            <person name="Spang A."/>
            <person name="Wolf Y.I."/>
            <person name="Koonin E.V."/>
            <person name="Ettema T.J."/>
        </authorList>
    </citation>
    <scope>NUCLEOTIDE SEQUENCE</scope>
</reference>
<dbReference type="Pfam" id="PF00588">
    <property type="entry name" value="SpoU_methylase"/>
    <property type="match status" value="1"/>
</dbReference>
<evidence type="ECO:0000259" key="7">
    <source>
        <dbReference type="Pfam" id="PF00588"/>
    </source>
</evidence>
<dbReference type="Gene3D" id="3.40.1280.10">
    <property type="match status" value="1"/>
</dbReference>
<keyword evidence="3" id="KW-0808">Transferase</keyword>
<gene>
    <name evidence="8" type="ORF">LCMAC101_06370</name>
</gene>
<dbReference type="GO" id="GO:0002938">
    <property type="term" value="P:tRNA guanine ribose methylation"/>
    <property type="evidence" value="ECO:0007669"/>
    <property type="project" value="TreeGrafter"/>
</dbReference>
<dbReference type="InterPro" id="IPR033671">
    <property type="entry name" value="TrmH"/>
</dbReference>
<dbReference type="CDD" id="cd18092">
    <property type="entry name" value="SpoU-like_TrmH"/>
    <property type="match status" value="1"/>
</dbReference>